<dbReference type="EMBL" id="JARBDR010000328">
    <property type="protein sequence ID" value="KAJ8316069.1"/>
    <property type="molecule type" value="Genomic_DNA"/>
</dbReference>
<name>A0ABQ9FFJ1_TEGGR</name>
<evidence type="ECO:0000256" key="1">
    <source>
        <dbReference type="ARBA" id="ARBA00004479"/>
    </source>
</evidence>
<dbReference type="Pfam" id="PF13895">
    <property type="entry name" value="Ig_2"/>
    <property type="match status" value="1"/>
</dbReference>
<evidence type="ECO:0000256" key="2">
    <source>
        <dbReference type="ARBA" id="ARBA00023136"/>
    </source>
</evidence>
<evidence type="ECO:0000313" key="7">
    <source>
        <dbReference type="EMBL" id="KAJ8316069.1"/>
    </source>
</evidence>
<keyword evidence="4" id="KW-0325">Glycoprotein</keyword>
<evidence type="ECO:0000259" key="6">
    <source>
        <dbReference type="PROSITE" id="PS50835"/>
    </source>
</evidence>
<dbReference type="PANTHER" id="PTHR11640">
    <property type="entry name" value="NEPHRIN"/>
    <property type="match status" value="1"/>
</dbReference>
<reference evidence="7 8" key="1">
    <citation type="submission" date="2022-12" db="EMBL/GenBank/DDBJ databases">
        <title>Chromosome-level genome of Tegillarca granosa.</title>
        <authorList>
            <person name="Kim J."/>
        </authorList>
    </citation>
    <scope>NUCLEOTIDE SEQUENCE [LARGE SCALE GENOMIC DNA]</scope>
    <source>
        <strain evidence="7">Teg-2019</strain>
        <tissue evidence="7">Adductor muscle</tissue>
    </source>
</reference>
<dbReference type="Proteomes" id="UP001217089">
    <property type="component" value="Unassembled WGS sequence"/>
</dbReference>
<keyword evidence="5" id="KW-0393">Immunoglobulin domain</keyword>
<evidence type="ECO:0000256" key="4">
    <source>
        <dbReference type="ARBA" id="ARBA00023180"/>
    </source>
</evidence>
<dbReference type="PANTHER" id="PTHR11640:SF31">
    <property type="entry name" value="IRREGULAR CHIASM C-ROUGHEST PROTEIN-RELATED"/>
    <property type="match status" value="1"/>
</dbReference>
<evidence type="ECO:0000313" key="8">
    <source>
        <dbReference type="Proteomes" id="UP001217089"/>
    </source>
</evidence>
<evidence type="ECO:0000256" key="5">
    <source>
        <dbReference type="ARBA" id="ARBA00023319"/>
    </source>
</evidence>
<organism evidence="7 8">
    <name type="scientific">Tegillarca granosa</name>
    <name type="common">Malaysian cockle</name>
    <name type="synonym">Anadara granosa</name>
    <dbReference type="NCBI Taxonomy" id="220873"/>
    <lineage>
        <taxon>Eukaryota</taxon>
        <taxon>Metazoa</taxon>
        <taxon>Spiralia</taxon>
        <taxon>Lophotrochozoa</taxon>
        <taxon>Mollusca</taxon>
        <taxon>Bivalvia</taxon>
        <taxon>Autobranchia</taxon>
        <taxon>Pteriomorphia</taxon>
        <taxon>Arcoida</taxon>
        <taxon>Arcoidea</taxon>
        <taxon>Arcidae</taxon>
        <taxon>Tegillarca</taxon>
    </lineage>
</organism>
<proteinExistence type="predicted"/>
<dbReference type="InterPro" id="IPR013783">
    <property type="entry name" value="Ig-like_fold"/>
</dbReference>
<dbReference type="PROSITE" id="PS50835">
    <property type="entry name" value="IG_LIKE"/>
    <property type="match status" value="1"/>
</dbReference>
<keyword evidence="8" id="KW-1185">Reference proteome</keyword>
<feature type="domain" description="Ig-like" evidence="6">
    <location>
        <begin position="8"/>
        <end position="91"/>
    </location>
</feature>
<dbReference type="InterPro" id="IPR036179">
    <property type="entry name" value="Ig-like_dom_sf"/>
</dbReference>
<dbReference type="InterPro" id="IPR051275">
    <property type="entry name" value="Cell_adhesion_signaling"/>
</dbReference>
<dbReference type="SUPFAM" id="SSF48726">
    <property type="entry name" value="Immunoglobulin"/>
    <property type="match status" value="1"/>
</dbReference>
<evidence type="ECO:0000256" key="3">
    <source>
        <dbReference type="ARBA" id="ARBA00023157"/>
    </source>
</evidence>
<dbReference type="Gene3D" id="2.60.40.10">
    <property type="entry name" value="Immunoglobulins"/>
    <property type="match status" value="1"/>
</dbReference>
<protein>
    <recommendedName>
        <fullName evidence="6">Ig-like domain-containing protein</fullName>
    </recommendedName>
</protein>
<comment type="caution">
    <text evidence="7">The sequence shown here is derived from an EMBL/GenBank/DDBJ whole genome shotgun (WGS) entry which is preliminary data.</text>
</comment>
<gene>
    <name evidence="7" type="ORF">KUTeg_006083</name>
</gene>
<comment type="subcellular location">
    <subcellularLocation>
        <location evidence="1">Membrane</location>
        <topology evidence="1">Single-pass type I membrane protein</topology>
    </subcellularLocation>
</comment>
<keyword evidence="2" id="KW-0472">Membrane</keyword>
<accession>A0ABQ9FFJ1</accession>
<dbReference type="InterPro" id="IPR007110">
    <property type="entry name" value="Ig-like_dom"/>
</dbReference>
<sequence length="152" mass="17105">MSDPPSVPGIYTSISSPFPWIETGQGTLECKSQPGNPSTITYQWIRENVVIPGQIGDSLVITSLTRNDNRKIYKCKVSNDYTIHKNEDMMSQPITMNVEYRPVINIGTTAAYVRETDTFERLCTADGNPSPVIEWTPNFQQFLTVQQNSVQN</sequence>
<keyword evidence="3" id="KW-1015">Disulfide bond</keyword>